<gene>
    <name evidence="5" type="ORF">SAMN02982919_02496</name>
</gene>
<dbReference type="OrthoDB" id="5296936at2"/>
<organism evidence="5 6">
    <name type="scientific">Giesbergeria anulus</name>
    <dbReference type="NCBI Taxonomy" id="180197"/>
    <lineage>
        <taxon>Bacteria</taxon>
        <taxon>Pseudomonadati</taxon>
        <taxon>Pseudomonadota</taxon>
        <taxon>Betaproteobacteria</taxon>
        <taxon>Burkholderiales</taxon>
        <taxon>Comamonadaceae</taxon>
        <taxon>Giesbergeria</taxon>
    </lineage>
</organism>
<proteinExistence type="inferred from homology"/>
<dbReference type="PANTHER" id="PTHR37164:SF1">
    <property type="entry name" value="BACTERIOHEMERYTHRIN"/>
    <property type="match status" value="1"/>
</dbReference>
<protein>
    <submittedName>
        <fullName evidence="5">Hemerythrin</fullName>
    </submittedName>
</protein>
<accession>A0A1H9PPZ2</accession>
<evidence type="ECO:0000313" key="5">
    <source>
        <dbReference type="EMBL" id="SER50292.1"/>
    </source>
</evidence>
<keyword evidence="2" id="KW-0479">Metal-binding</keyword>
<keyword evidence="6" id="KW-1185">Reference proteome</keyword>
<evidence type="ECO:0000256" key="2">
    <source>
        <dbReference type="ARBA" id="ARBA00022723"/>
    </source>
</evidence>
<dbReference type="STRING" id="180197.SAMN02982919_02496"/>
<dbReference type="EMBL" id="FOGD01000009">
    <property type="protein sequence ID" value="SER50292.1"/>
    <property type="molecule type" value="Genomic_DNA"/>
</dbReference>
<name>A0A1H9PPZ2_9BURK</name>
<dbReference type="NCBIfam" id="NF033749">
    <property type="entry name" value="bact_hemeryth"/>
    <property type="match status" value="1"/>
</dbReference>
<dbReference type="Proteomes" id="UP000199766">
    <property type="component" value="Unassembled WGS sequence"/>
</dbReference>
<dbReference type="InterPro" id="IPR035938">
    <property type="entry name" value="Hemerythrin-like_sf"/>
</dbReference>
<dbReference type="NCBIfam" id="TIGR02481">
    <property type="entry name" value="hemeryth_dom"/>
    <property type="match status" value="1"/>
</dbReference>
<evidence type="ECO:0000259" key="4">
    <source>
        <dbReference type="Pfam" id="PF01814"/>
    </source>
</evidence>
<feature type="domain" description="Hemerythrin-like" evidence="4">
    <location>
        <begin position="16"/>
        <end position="127"/>
    </location>
</feature>
<evidence type="ECO:0000256" key="1">
    <source>
        <dbReference type="ARBA" id="ARBA00010587"/>
    </source>
</evidence>
<dbReference type="InterPro" id="IPR050669">
    <property type="entry name" value="Hemerythrin"/>
</dbReference>
<evidence type="ECO:0000313" key="6">
    <source>
        <dbReference type="Proteomes" id="UP000199766"/>
    </source>
</evidence>
<dbReference type="SUPFAM" id="SSF47188">
    <property type="entry name" value="Hemerythrin-like"/>
    <property type="match status" value="1"/>
</dbReference>
<dbReference type="Pfam" id="PF01814">
    <property type="entry name" value="Hemerythrin"/>
    <property type="match status" value="1"/>
</dbReference>
<keyword evidence="3" id="KW-0408">Iron</keyword>
<reference evidence="5 6" key="1">
    <citation type="submission" date="2016-10" db="EMBL/GenBank/DDBJ databases">
        <authorList>
            <person name="de Groot N.N."/>
        </authorList>
    </citation>
    <scope>NUCLEOTIDE SEQUENCE [LARGE SCALE GENOMIC DNA]</scope>
    <source>
        <strain evidence="5 6">ATCC 35958</strain>
    </source>
</reference>
<dbReference type="PANTHER" id="PTHR37164">
    <property type="entry name" value="BACTERIOHEMERYTHRIN"/>
    <property type="match status" value="1"/>
</dbReference>
<dbReference type="Gene3D" id="1.20.120.50">
    <property type="entry name" value="Hemerythrin-like"/>
    <property type="match status" value="1"/>
</dbReference>
<dbReference type="InterPro" id="IPR012312">
    <property type="entry name" value="Hemerythrin-like"/>
</dbReference>
<dbReference type="InterPro" id="IPR012827">
    <property type="entry name" value="Hemerythrin_metal-bd"/>
</dbReference>
<sequence>MAYFQWGNDMAIDNGLIDRDHQLLVQQVNTLHTATSQGRGHEIVGPLLEAIIRDTLSHIRHEEHQMEALGYPQLNEHRLGHQRFVADLEGLRARHQAGGITVAAQLSALLRDWLSVHIRRLDKELARFIRKQQRQGCAIALALVSHH</sequence>
<dbReference type="GO" id="GO:0046872">
    <property type="term" value="F:metal ion binding"/>
    <property type="evidence" value="ECO:0007669"/>
    <property type="project" value="UniProtKB-KW"/>
</dbReference>
<dbReference type="CDD" id="cd12107">
    <property type="entry name" value="Hemerythrin"/>
    <property type="match status" value="1"/>
</dbReference>
<evidence type="ECO:0000256" key="3">
    <source>
        <dbReference type="ARBA" id="ARBA00023004"/>
    </source>
</evidence>
<dbReference type="AlphaFoldDB" id="A0A1H9PPZ2"/>
<comment type="similarity">
    <text evidence="1">Belongs to the hemerythrin family.</text>
</comment>